<keyword evidence="8" id="KW-1185">Reference proteome</keyword>
<dbReference type="PANTHER" id="PTHR42981">
    <property type="entry name" value="PYRUVATE DEHYDROGENASE [UBIQUINONE]"/>
    <property type="match status" value="1"/>
</dbReference>
<sequence length="597" mass="64955">MKTTSDQILERLQAWGVRRVFGYPGDGINGLMGAFERVGDGLEFIQARHEELAAFMATAHAKFTGEVGVCMATSGPGAIHLLNGLYDAKADHQPVLAIVGQAARTAMGGDYQQEVDLLSLFKDVAHEYVHMAMVPEQVRHLVDRAMRIARDQRTVTCIIVPHDLQELDAVEKPPREHGTIHSGIGMTAKRVVPSEAQLREAANLLNAGGKVAMLVGAGALHATDEIVEVADLLGAGVAKALLGKAAVPDDLPFVTGSIGLLGTQPSWEMMRACDTLLMVGSSFPYSEFLPAEGQAAGVQIDLDGRKLALRYPMDVNLVGDARETLRALVPLLRRKEDRRWREEIEGHVRRWWEVLQARAMNDAQPINPQRVFWELSPRLPDASILTCDSGSSAAWYARDLKIRRGMMASLSGGLATMGPAVPYALAAKIAYPERVVVAMSGDGAMQMIGNNGLVTIAHRWKKWSDPRLLVVVLNNGDLNMVTWEQRVMSGDPKFEDSQVLPAFPYAGYARSLGLHGVRVDDPKAVGPAIEEALRAGRPALLEMVTDPNVPPLPPHVSAKQVKAYARALRHGDPESVQTVIATAKEWWDGLVAGRHRG</sequence>
<organism evidence="7 8">
    <name type="scientific">Ramlibacter cellulosilyticus</name>
    <dbReference type="NCBI Taxonomy" id="2764187"/>
    <lineage>
        <taxon>Bacteria</taxon>
        <taxon>Pseudomonadati</taxon>
        <taxon>Pseudomonadota</taxon>
        <taxon>Betaproteobacteria</taxon>
        <taxon>Burkholderiales</taxon>
        <taxon>Comamonadaceae</taxon>
        <taxon>Ramlibacter</taxon>
    </lineage>
</organism>
<dbReference type="InterPro" id="IPR011766">
    <property type="entry name" value="TPP_enzyme_TPP-bd"/>
</dbReference>
<dbReference type="InterPro" id="IPR012000">
    <property type="entry name" value="Thiamin_PyroP_enz_cen_dom"/>
</dbReference>
<evidence type="ECO:0000256" key="2">
    <source>
        <dbReference type="ARBA" id="ARBA00023052"/>
    </source>
</evidence>
<dbReference type="CDD" id="cd02014">
    <property type="entry name" value="TPP_POX"/>
    <property type="match status" value="1"/>
</dbReference>
<keyword evidence="2 3" id="KW-0786">Thiamine pyrophosphate</keyword>
<evidence type="ECO:0000313" key="8">
    <source>
        <dbReference type="Proteomes" id="UP000608513"/>
    </source>
</evidence>
<evidence type="ECO:0000259" key="6">
    <source>
        <dbReference type="Pfam" id="PF02776"/>
    </source>
</evidence>
<dbReference type="Gene3D" id="3.40.50.1220">
    <property type="entry name" value="TPP-binding domain"/>
    <property type="match status" value="1"/>
</dbReference>
<evidence type="ECO:0000256" key="3">
    <source>
        <dbReference type="RuleBase" id="RU362132"/>
    </source>
</evidence>
<dbReference type="InterPro" id="IPR047210">
    <property type="entry name" value="TPP_PYR_POXB-like"/>
</dbReference>
<dbReference type="SUPFAM" id="SSF52518">
    <property type="entry name" value="Thiamin diphosphate-binding fold (THDP-binding)"/>
    <property type="match status" value="2"/>
</dbReference>
<feature type="domain" description="Thiamine pyrophosphate enzyme TPP-binding" evidence="5">
    <location>
        <begin position="388"/>
        <end position="542"/>
    </location>
</feature>
<dbReference type="GO" id="GO:0030976">
    <property type="term" value="F:thiamine pyrophosphate binding"/>
    <property type="evidence" value="ECO:0007669"/>
    <property type="project" value="InterPro"/>
</dbReference>
<feature type="domain" description="Thiamine pyrophosphate enzyme central" evidence="4">
    <location>
        <begin position="198"/>
        <end position="328"/>
    </location>
</feature>
<dbReference type="PROSITE" id="PS00187">
    <property type="entry name" value="TPP_ENZYMES"/>
    <property type="match status" value="1"/>
</dbReference>
<dbReference type="InterPro" id="IPR047212">
    <property type="entry name" value="TPP_POXB-like"/>
</dbReference>
<dbReference type="NCBIfam" id="NF006129">
    <property type="entry name" value="PRK08273.1"/>
    <property type="match status" value="1"/>
</dbReference>
<dbReference type="GO" id="GO:0019752">
    <property type="term" value="P:carboxylic acid metabolic process"/>
    <property type="evidence" value="ECO:0007669"/>
    <property type="project" value="UniProtKB-ARBA"/>
</dbReference>
<proteinExistence type="inferred from homology"/>
<dbReference type="GO" id="GO:0003824">
    <property type="term" value="F:catalytic activity"/>
    <property type="evidence" value="ECO:0007669"/>
    <property type="project" value="InterPro"/>
</dbReference>
<dbReference type="RefSeq" id="WP_187076800.1">
    <property type="nucleotide sequence ID" value="NZ_JACORT010000005.1"/>
</dbReference>
<protein>
    <submittedName>
        <fullName evidence="7">Thiamine pyrophosphate-requiring protein</fullName>
    </submittedName>
</protein>
<comment type="similarity">
    <text evidence="1 3">Belongs to the TPP enzyme family.</text>
</comment>
<dbReference type="Pfam" id="PF02775">
    <property type="entry name" value="TPP_enzyme_C"/>
    <property type="match status" value="1"/>
</dbReference>
<name>A0A923SCB3_9BURK</name>
<dbReference type="SUPFAM" id="SSF52467">
    <property type="entry name" value="DHS-like NAD/FAD-binding domain"/>
    <property type="match status" value="1"/>
</dbReference>
<evidence type="ECO:0000259" key="4">
    <source>
        <dbReference type="Pfam" id="PF00205"/>
    </source>
</evidence>
<reference evidence="7" key="1">
    <citation type="submission" date="2020-08" db="EMBL/GenBank/DDBJ databases">
        <title>Ramlibacter sp. USB13 16S ribosomal RNA gene genome sequencing and assembly.</title>
        <authorList>
            <person name="Kang M."/>
        </authorList>
    </citation>
    <scope>NUCLEOTIDE SEQUENCE</scope>
    <source>
        <strain evidence="7">USB13</strain>
    </source>
</reference>
<dbReference type="CDD" id="cd07039">
    <property type="entry name" value="TPP_PYR_POX"/>
    <property type="match status" value="1"/>
</dbReference>
<dbReference type="InterPro" id="IPR000399">
    <property type="entry name" value="TPP-bd_CS"/>
</dbReference>
<dbReference type="InterPro" id="IPR029061">
    <property type="entry name" value="THDP-binding"/>
</dbReference>
<evidence type="ECO:0000256" key="1">
    <source>
        <dbReference type="ARBA" id="ARBA00007812"/>
    </source>
</evidence>
<dbReference type="GO" id="GO:0000287">
    <property type="term" value="F:magnesium ion binding"/>
    <property type="evidence" value="ECO:0007669"/>
    <property type="project" value="InterPro"/>
</dbReference>
<evidence type="ECO:0000259" key="5">
    <source>
        <dbReference type="Pfam" id="PF02775"/>
    </source>
</evidence>
<dbReference type="Gene3D" id="3.40.50.970">
    <property type="match status" value="2"/>
</dbReference>
<dbReference type="AlphaFoldDB" id="A0A923SCB3"/>
<dbReference type="InterPro" id="IPR047211">
    <property type="entry name" value="POXB-like"/>
</dbReference>
<dbReference type="InterPro" id="IPR029035">
    <property type="entry name" value="DHS-like_NAD/FAD-binding_dom"/>
</dbReference>
<dbReference type="InterPro" id="IPR012001">
    <property type="entry name" value="Thiamin_PyroP_enz_TPP-bd_dom"/>
</dbReference>
<dbReference type="Pfam" id="PF00205">
    <property type="entry name" value="TPP_enzyme_M"/>
    <property type="match status" value="1"/>
</dbReference>
<dbReference type="Proteomes" id="UP000608513">
    <property type="component" value="Unassembled WGS sequence"/>
</dbReference>
<gene>
    <name evidence="7" type="ORF">H8N03_14015</name>
</gene>
<comment type="caution">
    <text evidence="7">The sequence shown here is derived from an EMBL/GenBank/DDBJ whole genome shotgun (WGS) entry which is preliminary data.</text>
</comment>
<accession>A0A923SCB3</accession>
<dbReference type="Pfam" id="PF02776">
    <property type="entry name" value="TPP_enzyme_N"/>
    <property type="match status" value="1"/>
</dbReference>
<dbReference type="EMBL" id="JACORT010000005">
    <property type="protein sequence ID" value="MBC5784063.1"/>
    <property type="molecule type" value="Genomic_DNA"/>
</dbReference>
<dbReference type="PANTHER" id="PTHR42981:SF2">
    <property type="entry name" value="PYRUVATE DEHYDROGENASE [UBIQUINONE]"/>
    <property type="match status" value="1"/>
</dbReference>
<evidence type="ECO:0000313" key="7">
    <source>
        <dbReference type="EMBL" id="MBC5784063.1"/>
    </source>
</evidence>
<feature type="domain" description="Thiamine pyrophosphate enzyme N-terminal TPP-binding" evidence="6">
    <location>
        <begin position="3"/>
        <end position="119"/>
    </location>
</feature>